<dbReference type="InterPro" id="IPR038718">
    <property type="entry name" value="SNF2-like_sf"/>
</dbReference>
<feature type="compositionally biased region" description="Acidic residues" evidence="5">
    <location>
        <begin position="237"/>
        <end position="248"/>
    </location>
</feature>
<sequence length="1203" mass="135956">MSNSPPKAGPSRQTRVTDEEIPPSSPSHPISKSRSGSRSRSIFSAVPSNPDDRRQRQDTVSTDPLAFSDDQFSPDIIRKASNHAEEGSKAEEEEDEIEIQEIEGPIIHRQTAKRTQGNPIGKSNKQLSTSTSLLNKTSSPVPNRRRIRPIVEIPLMPLIELRKYAHLRRDTANPTEKSRKRLLGETSEGSSYDSSEGSSSIVQTARRRNRGSSASFGDDHMYGSQDDTRASIVSMDLSEESEMSDEDGIALRRSHRSQGFDRRETRDDTDGLIAGRTRAKNPVAHNPSPISISSSSESEDARAFTSKKGRGRPRKNMVLPSKRKRKESEDDFVVFSSSSDGLFSDLSSESNYGKPNKKGKAKAKVTKVEIPEDVLYTHRGFCEKCSREPADDILERAIARKDRKNKKKRRDDADDEISDEELAEILEGWIECDKCVVSSHWGCLAPNQKKEVLAALREQDGPLKEGERLRKSVAIDESAVFTCAKCILNPDCFVCHKDDLRPPNEKPKEGDAEEANGREEQQDGNDDEMKVDRMTPEKKEDDGKGPTLKFRCLRCKQCVHYEHLEVPHSLGDDPSLPEVADHYQNHTGGRQAWICHQCRAFIWTVDAIIAWRPSPPNAKEPELEDDEKANWKDTLPREYLVKWTGRSFRHVTWVPHPWLQVLSAQRLRRFLEKGPALDLITDETLAAKGDEIAEPTIAKLTAEDDTVTGRRSGFGHDQNGQDGKTQWKGIGPGPEADAEGALPIEWSTIDRVLDVMLLPPSRGQNNLQKRGKRIMSTSLSASASGSPLPDFRSNGNFVNSANVMRQKYGLKDGQEPPRDMQMDIDLWEEKTNRDLDEDDIDEVAGLVTWCFVKWDDLQYDQSTWDTPPPATSPLYPAFKRALARFLRARKVDIPVLTGEQRTIRDSAAAGLFNPPKEQSECIVGGTLMPFQMQGFQWLLTKHFRRESCILADDMGLGKTIQIASVLGYLGSNKYKIYPCLVIVPNSTITNWVREFEKWVPHMRIVPYYGEAASRKIISKYELYHRGMQNKAAGLKAHVVLTTYDMITGNEFRVFGNIPRWEVLCVDEGQRLKSDGSLIFNRLKTLNSVHRILLTGTPLNNNLRELFNLLNFLDPVAFRDLYDLEKRFLNLNESLVTELHEMIKPFILRRIKGDVLKLPPKIEIIVPISLTPLQKQVYKGVFERNAELIQVLLRARKKKLKSGR</sequence>
<keyword evidence="3" id="KW-0067">ATP-binding</keyword>
<feature type="compositionally biased region" description="Basic residues" evidence="5">
    <location>
        <begin position="305"/>
        <end position="325"/>
    </location>
</feature>
<feature type="compositionally biased region" description="Basic and acidic residues" evidence="5">
    <location>
        <begin position="258"/>
        <end position="269"/>
    </location>
</feature>
<feature type="domain" description="Helicase ATP-binding" evidence="7">
    <location>
        <begin position="939"/>
        <end position="1115"/>
    </location>
</feature>
<feature type="region of interest" description="Disordered" evidence="5">
    <location>
        <begin position="708"/>
        <end position="738"/>
    </location>
</feature>
<evidence type="ECO:0000256" key="5">
    <source>
        <dbReference type="SAM" id="MobiDB-lite"/>
    </source>
</evidence>
<evidence type="ECO:0008006" key="10">
    <source>
        <dbReference type="Google" id="ProtNLM"/>
    </source>
</evidence>
<feature type="compositionally biased region" description="Basic and acidic residues" evidence="5">
    <location>
        <begin position="217"/>
        <end position="229"/>
    </location>
</feature>
<feature type="region of interest" description="Disordered" evidence="5">
    <location>
        <begin position="1"/>
        <end position="142"/>
    </location>
</feature>
<dbReference type="Proteomes" id="UP001329825">
    <property type="component" value="Chromosome 6"/>
</dbReference>
<feature type="compositionally biased region" description="Low complexity" evidence="5">
    <location>
        <begin position="27"/>
        <end position="44"/>
    </location>
</feature>
<keyword evidence="4" id="KW-0539">Nucleus</keyword>
<accession>A0ABZ1D1L7</accession>
<comment type="subcellular location">
    <subcellularLocation>
        <location evidence="1">Nucleus</location>
    </subcellularLocation>
</comment>
<dbReference type="InterPro" id="IPR000637">
    <property type="entry name" value="HMGI/Y_DNA-bd_CS"/>
</dbReference>
<dbReference type="GeneID" id="87957018"/>
<dbReference type="PANTHER" id="PTHR45623:SF17">
    <property type="entry name" value="CHROMODOMAIN-HELICASE-DNA-BINDING PROTEIN 3-RELATED"/>
    <property type="match status" value="1"/>
</dbReference>
<reference evidence="8 9" key="1">
    <citation type="submission" date="2024-01" db="EMBL/GenBank/DDBJ databases">
        <title>Comparative genomics of Cryptococcus and Kwoniella reveals pathogenesis evolution and contrasting modes of karyotype evolution via chromosome fusion or intercentromeric recombination.</title>
        <authorList>
            <person name="Coelho M.A."/>
            <person name="David-Palma M."/>
            <person name="Shea T."/>
            <person name="Bowers K."/>
            <person name="McGinley-Smith S."/>
            <person name="Mohammad A.W."/>
            <person name="Gnirke A."/>
            <person name="Yurkov A.M."/>
            <person name="Nowrousian M."/>
            <person name="Sun S."/>
            <person name="Cuomo C.A."/>
            <person name="Heitman J."/>
        </authorList>
    </citation>
    <scope>NUCLEOTIDE SEQUENCE [LARGE SCALE GENOMIC DNA]</scope>
    <source>
        <strain evidence="8">CBS 11374</strain>
    </source>
</reference>
<feature type="compositionally biased region" description="Low complexity" evidence="5">
    <location>
        <begin position="122"/>
        <end position="142"/>
    </location>
</feature>
<dbReference type="Gene3D" id="3.40.50.300">
    <property type="entry name" value="P-loop containing nucleotide triphosphate hydrolases"/>
    <property type="match status" value="1"/>
</dbReference>
<keyword evidence="2" id="KW-0547">Nucleotide-binding</keyword>
<feature type="domain" description="Chromo" evidence="6">
    <location>
        <begin position="603"/>
        <end position="673"/>
    </location>
</feature>
<dbReference type="SUPFAM" id="SSF52540">
    <property type="entry name" value="P-loop containing nucleoside triphosphate hydrolases"/>
    <property type="match status" value="1"/>
</dbReference>
<dbReference type="PROSITE" id="PS50013">
    <property type="entry name" value="CHROMO_2"/>
    <property type="match status" value="1"/>
</dbReference>
<dbReference type="InterPro" id="IPR027417">
    <property type="entry name" value="P-loop_NTPase"/>
</dbReference>
<evidence type="ECO:0000259" key="7">
    <source>
        <dbReference type="PROSITE" id="PS51192"/>
    </source>
</evidence>
<keyword evidence="9" id="KW-1185">Reference proteome</keyword>
<dbReference type="Gene3D" id="2.40.50.40">
    <property type="match status" value="1"/>
</dbReference>
<gene>
    <name evidence="8" type="ORF">IL334_004887</name>
</gene>
<feature type="region of interest" description="Disordered" evidence="5">
    <location>
        <begin position="499"/>
        <end position="544"/>
    </location>
</feature>
<evidence type="ECO:0000313" key="9">
    <source>
        <dbReference type="Proteomes" id="UP001329825"/>
    </source>
</evidence>
<proteinExistence type="predicted"/>
<dbReference type="SMART" id="SM00487">
    <property type="entry name" value="DEXDc"/>
    <property type="match status" value="1"/>
</dbReference>
<dbReference type="InterPro" id="IPR056616">
    <property type="entry name" value="Chromo_MIT1"/>
</dbReference>
<dbReference type="SUPFAM" id="SSF54160">
    <property type="entry name" value="Chromo domain-like"/>
    <property type="match status" value="1"/>
</dbReference>
<feature type="compositionally biased region" description="Acidic residues" evidence="5">
    <location>
        <begin position="91"/>
        <end position="101"/>
    </location>
</feature>
<evidence type="ECO:0000256" key="2">
    <source>
        <dbReference type="ARBA" id="ARBA00022741"/>
    </source>
</evidence>
<dbReference type="InterPro" id="IPR000330">
    <property type="entry name" value="SNF2_N"/>
</dbReference>
<feature type="region of interest" description="Disordered" evidence="5">
    <location>
        <begin position="170"/>
        <end position="330"/>
    </location>
</feature>
<evidence type="ECO:0000256" key="4">
    <source>
        <dbReference type="ARBA" id="ARBA00023242"/>
    </source>
</evidence>
<feature type="compositionally biased region" description="Low complexity" evidence="5">
    <location>
        <begin position="287"/>
        <end position="296"/>
    </location>
</feature>
<feature type="compositionally biased region" description="Low complexity" evidence="5">
    <location>
        <begin position="184"/>
        <end position="200"/>
    </location>
</feature>
<dbReference type="PROSITE" id="PS51192">
    <property type="entry name" value="HELICASE_ATP_BIND_1"/>
    <property type="match status" value="1"/>
</dbReference>
<dbReference type="CDD" id="cd18660">
    <property type="entry name" value="CD1_tandem"/>
    <property type="match status" value="1"/>
</dbReference>
<organism evidence="8 9">
    <name type="scientific">Kwoniella shivajii</name>
    <dbReference type="NCBI Taxonomy" id="564305"/>
    <lineage>
        <taxon>Eukaryota</taxon>
        <taxon>Fungi</taxon>
        <taxon>Dikarya</taxon>
        <taxon>Basidiomycota</taxon>
        <taxon>Agaricomycotina</taxon>
        <taxon>Tremellomycetes</taxon>
        <taxon>Tremellales</taxon>
        <taxon>Cryptococcaceae</taxon>
        <taxon>Kwoniella</taxon>
    </lineage>
</organism>
<dbReference type="InterPro" id="IPR016197">
    <property type="entry name" value="Chromo-like_dom_sf"/>
</dbReference>
<dbReference type="PANTHER" id="PTHR45623">
    <property type="entry name" value="CHROMODOMAIN-HELICASE-DNA-BINDING PROTEIN 3-RELATED-RELATED"/>
    <property type="match status" value="1"/>
</dbReference>
<dbReference type="Pfam" id="PF00176">
    <property type="entry name" value="SNF2-rel_dom"/>
    <property type="match status" value="1"/>
</dbReference>
<name>A0ABZ1D1L7_9TREE</name>
<protein>
    <recommendedName>
        <fullName evidence="10">Helicase ATP-binding domain-containing protein</fullName>
    </recommendedName>
</protein>
<evidence type="ECO:0000259" key="6">
    <source>
        <dbReference type="PROSITE" id="PS50013"/>
    </source>
</evidence>
<dbReference type="PROSITE" id="PS00354">
    <property type="entry name" value="HMGI_Y"/>
    <property type="match status" value="1"/>
</dbReference>
<evidence type="ECO:0000256" key="1">
    <source>
        <dbReference type="ARBA" id="ARBA00004123"/>
    </source>
</evidence>
<dbReference type="CDD" id="cd17919">
    <property type="entry name" value="DEXHc_Snf"/>
    <property type="match status" value="1"/>
</dbReference>
<dbReference type="Pfam" id="PF23615">
    <property type="entry name" value="Chromo_MIT1"/>
    <property type="match status" value="1"/>
</dbReference>
<evidence type="ECO:0000256" key="3">
    <source>
        <dbReference type="ARBA" id="ARBA00022840"/>
    </source>
</evidence>
<dbReference type="Gene3D" id="3.40.50.10810">
    <property type="entry name" value="Tandem AAA-ATPase domain"/>
    <property type="match status" value="1"/>
</dbReference>
<dbReference type="InterPro" id="IPR014001">
    <property type="entry name" value="Helicase_ATP-bd"/>
</dbReference>
<evidence type="ECO:0000313" key="8">
    <source>
        <dbReference type="EMBL" id="WRT67913.1"/>
    </source>
</evidence>
<dbReference type="InterPro" id="IPR000953">
    <property type="entry name" value="Chromo/chromo_shadow_dom"/>
</dbReference>
<dbReference type="EMBL" id="CP141886">
    <property type="protein sequence ID" value="WRT67913.1"/>
    <property type="molecule type" value="Genomic_DNA"/>
</dbReference>
<feature type="compositionally biased region" description="Basic and acidic residues" evidence="5">
    <location>
        <begin position="76"/>
        <end position="90"/>
    </location>
</feature>
<dbReference type="RefSeq" id="XP_062792653.1">
    <property type="nucleotide sequence ID" value="XM_062936602.1"/>
</dbReference>